<dbReference type="AlphaFoldDB" id="G7EAE1"/>
<dbReference type="SUPFAM" id="SSF55287">
    <property type="entry name" value="RPB5-like RNA polymerase subunit"/>
    <property type="match status" value="1"/>
</dbReference>
<evidence type="ECO:0000313" key="8">
    <source>
        <dbReference type="EMBL" id="GAA99801.1"/>
    </source>
</evidence>
<dbReference type="InterPro" id="IPR014381">
    <property type="entry name" value="Arch_Rpo5/euc_Rpb5"/>
</dbReference>
<dbReference type="NCBIfam" id="NF007129">
    <property type="entry name" value="PRK09570.1"/>
    <property type="match status" value="1"/>
</dbReference>
<evidence type="ECO:0000256" key="5">
    <source>
        <dbReference type="ARBA" id="ARBA00025765"/>
    </source>
</evidence>
<dbReference type="GO" id="GO:0005666">
    <property type="term" value="C:RNA polymerase III complex"/>
    <property type="evidence" value="ECO:0007669"/>
    <property type="project" value="TreeGrafter"/>
</dbReference>
<evidence type="ECO:0000256" key="4">
    <source>
        <dbReference type="ARBA" id="ARBA00023242"/>
    </source>
</evidence>
<dbReference type="STRING" id="764103.G7EAE1"/>
<feature type="domain" description="RNA polymerase subunit H/Rpb5 C-terminal" evidence="6">
    <location>
        <begin position="143"/>
        <end position="214"/>
    </location>
</feature>
<dbReference type="FunCoup" id="G7EAE1">
    <property type="interactions" value="576"/>
</dbReference>
<dbReference type="GO" id="GO:0003899">
    <property type="term" value="F:DNA-directed RNA polymerase activity"/>
    <property type="evidence" value="ECO:0007669"/>
    <property type="project" value="InterPro"/>
</dbReference>
<dbReference type="InterPro" id="IPR036710">
    <property type="entry name" value="RNA_pol_Rpb5_N_sf"/>
</dbReference>
<dbReference type="FunFam" id="3.90.940.20:FF:000001">
    <property type="entry name" value="DNA-directed RNA polymerases I, II, and III subunit RPABC1"/>
    <property type="match status" value="1"/>
</dbReference>
<evidence type="ECO:0000259" key="6">
    <source>
        <dbReference type="Pfam" id="PF01191"/>
    </source>
</evidence>
<protein>
    <recommendedName>
        <fullName evidence="2">DNA-directed RNA polymerases I, II, and III subunit RPABC1</fullName>
    </recommendedName>
</protein>
<dbReference type="InterPro" id="IPR000783">
    <property type="entry name" value="RNA_pol_subH/Rpb5_C"/>
</dbReference>
<comment type="subcellular location">
    <subcellularLocation>
        <location evidence="1">Nucleus</location>
    </subcellularLocation>
</comment>
<dbReference type="InParanoid" id="G7EAE1"/>
<feature type="domain" description="RNA polymerase Rpb5 N-terminal" evidence="7">
    <location>
        <begin position="6"/>
        <end position="98"/>
    </location>
</feature>
<organism evidence="8 9">
    <name type="scientific">Mixia osmundae (strain CBS 9802 / IAM 14324 / JCM 22182 / KY 12970)</name>
    <dbReference type="NCBI Taxonomy" id="764103"/>
    <lineage>
        <taxon>Eukaryota</taxon>
        <taxon>Fungi</taxon>
        <taxon>Dikarya</taxon>
        <taxon>Basidiomycota</taxon>
        <taxon>Pucciniomycotina</taxon>
        <taxon>Mixiomycetes</taxon>
        <taxon>Mixiales</taxon>
        <taxon>Mixiaceae</taxon>
        <taxon>Mixia</taxon>
    </lineage>
</organism>
<comment type="similarity">
    <text evidence="5">Belongs to the archaeal Rpo5/eukaryotic RPB5 RNA polymerase subunit family.</text>
</comment>
<evidence type="ECO:0000256" key="3">
    <source>
        <dbReference type="ARBA" id="ARBA00023163"/>
    </source>
</evidence>
<dbReference type="GO" id="GO:0005665">
    <property type="term" value="C:RNA polymerase II, core complex"/>
    <property type="evidence" value="ECO:0007669"/>
    <property type="project" value="TreeGrafter"/>
</dbReference>
<evidence type="ECO:0000313" key="9">
    <source>
        <dbReference type="Proteomes" id="UP000009131"/>
    </source>
</evidence>
<proteinExistence type="inferred from homology"/>
<dbReference type="PANTHER" id="PTHR10535:SF0">
    <property type="entry name" value="DNA-DIRECTED RNA POLYMERASES I, II, AND III SUBUNIT RPABC1"/>
    <property type="match status" value="1"/>
</dbReference>
<comment type="caution">
    <text evidence="8">The sequence shown here is derived from an EMBL/GenBank/DDBJ whole genome shotgun (WGS) entry which is preliminary data.</text>
</comment>
<reference evidence="8 9" key="1">
    <citation type="journal article" date="2011" name="J. Gen. Appl. Microbiol.">
        <title>Draft genome sequencing of the enigmatic basidiomycete Mixia osmundae.</title>
        <authorList>
            <person name="Nishida H."/>
            <person name="Nagatsuka Y."/>
            <person name="Sugiyama J."/>
        </authorList>
    </citation>
    <scope>NUCLEOTIDE SEQUENCE [LARGE SCALE GENOMIC DNA]</scope>
    <source>
        <strain evidence="9">CBS 9802 / IAM 14324 / JCM 22182 / KY 12970</strain>
    </source>
</reference>
<name>G7EAE1_MIXOS</name>
<dbReference type="GO" id="GO:0003677">
    <property type="term" value="F:DNA binding"/>
    <property type="evidence" value="ECO:0007669"/>
    <property type="project" value="InterPro"/>
</dbReference>
<dbReference type="SUPFAM" id="SSF53036">
    <property type="entry name" value="Eukaryotic RPB5 N-terminal domain"/>
    <property type="match status" value="1"/>
</dbReference>
<gene>
    <name evidence="8" type="primary">Mo06504</name>
    <name evidence="8" type="ORF">E5Q_06504</name>
</gene>
<reference evidence="8 9" key="2">
    <citation type="journal article" date="2012" name="Open Biol.">
        <title>Characteristics of nucleosomes and linker DNA regions on the genome of the basidiomycete Mixia osmundae revealed by mono- and dinucleosome mapping.</title>
        <authorList>
            <person name="Nishida H."/>
            <person name="Kondo S."/>
            <person name="Matsumoto T."/>
            <person name="Suzuki Y."/>
            <person name="Yoshikawa H."/>
            <person name="Taylor T.D."/>
            <person name="Sugiyama J."/>
        </authorList>
    </citation>
    <scope>NUCLEOTIDE SEQUENCE [LARGE SCALE GENOMIC DNA]</scope>
    <source>
        <strain evidence="9">CBS 9802 / IAM 14324 / JCM 22182 / KY 12970</strain>
    </source>
</reference>
<keyword evidence="4" id="KW-0539">Nucleus</keyword>
<dbReference type="Pfam" id="PF03871">
    <property type="entry name" value="RNA_pol_Rpb5_N"/>
    <property type="match status" value="1"/>
</dbReference>
<keyword evidence="9" id="KW-1185">Reference proteome</keyword>
<dbReference type="HAMAP" id="MF_00025">
    <property type="entry name" value="RNApol_Rpo5_RPB5"/>
    <property type="match status" value="1"/>
</dbReference>
<accession>G7EAE1</accession>
<dbReference type="InterPro" id="IPR005571">
    <property type="entry name" value="RNA_pol_Rpb5_N"/>
</dbReference>
<sequence>MDDDTERDIARVWRVNRTVRELCRDRGYTMSEQEINMSLQKFTESYTMNGHLDRTALNFHASRHVPVAGREETEVQQIYVFFAEERSLGIKPVREFLTVLLDRNLHSGILIYKQSITPPALRALAQAGQHTTAEALSESELLVNITQHTLVPKHEVLSPMDKAELLKKYRLKDTQLPRILLSDPVARYYGLKRGQVVKITRPSETAGRYASYRLAVAHDRVIGTSQRGKSLMQDSSATSALAMGAKVYIRVSRQAMKLRSTTTADRPLFASHYRGRAVSDLTCEGAWARIAKSHPLLL</sequence>
<evidence type="ECO:0000259" key="7">
    <source>
        <dbReference type="Pfam" id="PF03871"/>
    </source>
</evidence>
<dbReference type="GO" id="GO:0005736">
    <property type="term" value="C:RNA polymerase I complex"/>
    <property type="evidence" value="ECO:0007669"/>
    <property type="project" value="TreeGrafter"/>
</dbReference>
<dbReference type="GO" id="GO:0006362">
    <property type="term" value="P:transcription elongation by RNA polymerase I"/>
    <property type="evidence" value="ECO:0007669"/>
    <property type="project" value="TreeGrafter"/>
</dbReference>
<dbReference type="eggNOG" id="KOG3218">
    <property type="taxonomic scope" value="Eukaryota"/>
</dbReference>
<dbReference type="OrthoDB" id="248779at2759"/>
<dbReference type="Pfam" id="PF01191">
    <property type="entry name" value="RNA_pol_Rpb5_C"/>
    <property type="match status" value="1"/>
</dbReference>
<dbReference type="PANTHER" id="PTHR10535">
    <property type="entry name" value="DNA-DIRECTED RNA POLYMERASES I, II, AND III SUBUNIT RPABC1"/>
    <property type="match status" value="1"/>
</dbReference>
<dbReference type="EMBL" id="BABT02000240">
    <property type="protein sequence ID" value="GAA99801.1"/>
    <property type="molecule type" value="Genomic_DNA"/>
</dbReference>
<evidence type="ECO:0000256" key="2">
    <source>
        <dbReference type="ARBA" id="ARBA00020809"/>
    </source>
</evidence>
<dbReference type="HOGENOM" id="CLU_058320_0_0_1"/>
<dbReference type="Gene3D" id="3.40.1340.10">
    <property type="entry name" value="RNA polymerase, Rpb5, N-terminal domain"/>
    <property type="match status" value="1"/>
</dbReference>
<dbReference type="Proteomes" id="UP000009131">
    <property type="component" value="Unassembled WGS sequence"/>
</dbReference>
<dbReference type="GO" id="GO:0042797">
    <property type="term" value="P:tRNA transcription by RNA polymerase III"/>
    <property type="evidence" value="ECO:0007669"/>
    <property type="project" value="TreeGrafter"/>
</dbReference>
<evidence type="ECO:0000256" key="1">
    <source>
        <dbReference type="ARBA" id="ARBA00004123"/>
    </source>
</evidence>
<keyword evidence="3" id="KW-0804">Transcription</keyword>
<dbReference type="GO" id="GO:0006366">
    <property type="term" value="P:transcription by RNA polymerase II"/>
    <property type="evidence" value="ECO:0007669"/>
    <property type="project" value="TreeGrafter"/>
</dbReference>
<dbReference type="InterPro" id="IPR035913">
    <property type="entry name" value="RPB5-like_sf"/>
</dbReference>
<dbReference type="Gene3D" id="3.90.940.20">
    <property type="entry name" value="RPB5-like RNA polymerase subunit"/>
    <property type="match status" value="1"/>
</dbReference>